<accession>A0A9Q1GGC9</accession>
<reference evidence="1" key="1">
    <citation type="submission" date="2022-04" db="EMBL/GenBank/DDBJ databases">
        <title>Carnegiea gigantea Genome sequencing and assembly v2.</title>
        <authorList>
            <person name="Copetti D."/>
            <person name="Sanderson M.J."/>
            <person name="Burquez A."/>
            <person name="Wojciechowski M.F."/>
        </authorList>
    </citation>
    <scope>NUCLEOTIDE SEQUENCE</scope>
    <source>
        <strain evidence="1">SGP5-SGP5p</strain>
        <tissue evidence="1">Aerial part</tissue>
    </source>
</reference>
<keyword evidence="2" id="KW-1185">Reference proteome</keyword>
<dbReference type="EMBL" id="JAKOGI010004165">
    <property type="protein sequence ID" value="KAJ8419905.1"/>
    <property type="molecule type" value="Genomic_DNA"/>
</dbReference>
<dbReference type="Proteomes" id="UP001153076">
    <property type="component" value="Unassembled WGS sequence"/>
</dbReference>
<dbReference type="PANTHER" id="PTHR33710">
    <property type="entry name" value="BNAC02G09200D PROTEIN"/>
    <property type="match status" value="1"/>
</dbReference>
<comment type="caution">
    <text evidence="1">The sequence shown here is derived from an EMBL/GenBank/DDBJ whole genome shotgun (WGS) entry which is preliminary data.</text>
</comment>
<name>A0A9Q1GGC9_9CARY</name>
<sequence length="195" mass="23180">MDRICRWNIRGLNWPNKLEDVKIFFCEKKIGLVGLLDTKVKEKNVEKIQEMRSGGPYFTWINKIIWTRIDRVFVNAYWYDQFDFSQAIYMANSFSDHRTMVIDTPGYPRPKPTFQFCDMWIRDTSFCSLVTSMLPVNLHLGPYQRLKLFLRNTKTSLQQLNKCHFTDLKNQQSTTRAELERNQNLLLADPNNLEL</sequence>
<dbReference type="PANTHER" id="PTHR33710:SF64">
    <property type="entry name" value="ENDONUCLEASE_EXONUCLEASE_PHOSPHATASE DOMAIN-CONTAINING PROTEIN"/>
    <property type="match status" value="1"/>
</dbReference>
<dbReference type="InterPro" id="IPR036691">
    <property type="entry name" value="Endo/exonu/phosph_ase_sf"/>
</dbReference>
<protein>
    <submittedName>
        <fullName evidence="1">Uncharacterized protein</fullName>
    </submittedName>
</protein>
<evidence type="ECO:0000313" key="1">
    <source>
        <dbReference type="EMBL" id="KAJ8419905.1"/>
    </source>
</evidence>
<proteinExistence type="predicted"/>
<dbReference type="SUPFAM" id="SSF56219">
    <property type="entry name" value="DNase I-like"/>
    <property type="match status" value="1"/>
</dbReference>
<organism evidence="1 2">
    <name type="scientific">Carnegiea gigantea</name>
    <dbReference type="NCBI Taxonomy" id="171969"/>
    <lineage>
        <taxon>Eukaryota</taxon>
        <taxon>Viridiplantae</taxon>
        <taxon>Streptophyta</taxon>
        <taxon>Embryophyta</taxon>
        <taxon>Tracheophyta</taxon>
        <taxon>Spermatophyta</taxon>
        <taxon>Magnoliopsida</taxon>
        <taxon>eudicotyledons</taxon>
        <taxon>Gunneridae</taxon>
        <taxon>Pentapetalae</taxon>
        <taxon>Caryophyllales</taxon>
        <taxon>Cactineae</taxon>
        <taxon>Cactaceae</taxon>
        <taxon>Cactoideae</taxon>
        <taxon>Echinocereeae</taxon>
        <taxon>Carnegiea</taxon>
    </lineage>
</organism>
<gene>
    <name evidence="1" type="ORF">Cgig2_028769</name>
</gene>
<dbReference type="AlphaFoldDB" id="A0A9Q1GGC9"/>
<evidence type="ECO:0000313" key="2">
    <source>
        <dbReference type="Proteomes" id="UP001153076"/>
    </source>
</evidence>